<dbReference type="Gene3D" id="2.40.170.20">
    <property type="entry name" value="TonB-dependent receptor, beta-barrel domain"/>
    <property type="match status" value="1"/>
</dbReference>
<keyword evidence="8" id="KW-0406">Ion transport</keyword>
<evidence type="ECO:0000256" key="2">
    <source>
        <dbReference type="ARBA" id="ARBA00022448"/>
    </source>
</evidence>
<protein>
    <submittedName>
        <fullName evidence="17">TonB-dependent receptor</fullName>
    </submittedName>
</protein>
<comment type="subcellular location">
    <subcellularLocation>
        <location evidence="1 12">Cell outer membrane</location>
        <topology evidence="1 12">Multi-pass membrane protein</topology>
    </subcellularLocation>
</comment>
<dbReference type="Pfam" id="PF00593">
    <property type="entry name" value="TonB_dep_Rec_b-barrel"/>
    <property type="match status" value="1"/>
</dbReference>
<evidence type="ECO:0000256" key="7">
    <source>
        <dbReference type="ARBA" id="ARBA00023004"/>
    </source>
</evidence>
<organism evidence="17 18">
    <name type="scientific">Paraflavisolibacter caeni</name>
    <dbReference type="NCBI Taxonomy" id="2982496"/>
    <lineage>
        <taxon>Bacteria</taxon>
        <taxon>Pseudomonadati</taxon>
        <taxon>Bacteroidota</taxon>
        <taxon>Chitinophagia</taxon>
        <taxon>Chitinophagales</taxon>
        <taxon>Chitinophagaceae</taxon>
        <taxon>Paraflavisolibacter</taxon>
    </lineage>
</organism>
<dbReference type="InterPro" id="IPR012910">
    <property type="entry name" value="Plug_dom"/>
</dbReference>
<dbReference type="InterPro" id="IPR000531">
    <property type="entry name" value="Beta-barrel_TonB"/>
</dbReference>
<evidence type="ECO:0000313" key="18">
    <source>
        <dbReference type="Proteomes" id="UP001155483"/>
    </source>
</evidence>
<keyword evidence="2 12" id="KW-0813">Transport</keyword>
<evidence type="ECO:0000256" key="12">
    <source>
        <dbReference type="PROSITE-ProRule" id="PRU01360"/>
    </source>
</evidence>
<reference evidence="17" key="1">
    <citation type="submission" date="2022-09" db="EMBL/GenBank/DDBJ databases">
        <authorList>
            <person name="Yuan C."/>
            <person name="Ke Z."/>
        </authorList>
    </citation>
    <scope>NUCLEOTIDE SEQUENCE</scope>
    <source>
        <strain evidence="17">LB-8</strain>
    </source>
</reference>
<feature type="chain" id="PRO_5040806654" evidence="14">
    <location>
        <begin position="23"/>
        <end position="947"/>
    </location>
</feature>
<evidence type="ECO:0000256" key="6">
    <source>
        <dbReference type="ARBA" id="ARBA00022729"/>
    </source>
</evidence>
<feature type="domain" description="TonB-dependent receptor-like beta-barrel" evidence="15">
    <location>
        <begin position="374"/>
        <end position="892"/>
    </location>
</feature>
<dbReference type="Proteomes" id="UP001155483">
    <property type="component" value="Unassembled WGS sequence"/>
</dbReference>
<gene>
    <name evidence="17" type="ORF">OCK74_11625</name>
</gene>
<keyword evidence="5 12" id="KW-0812">Transmembrane</keyword>
<dbReference type="Pfam" id="PF07715">
    <property type="entry name" value="Plug"/>
    <property type="match status" value="1"/>
</dbReference>
<comment type="caution">
    <text evidence="17">The sequence shown here is derived from an EMBL/GenBank/DDBJ whole genome shotgun (WGS) entry which is preliminary data.</text>
</comment>
<dbReference type="Gene3D" id="2.170.130.10">
    <property type="entry name" value="TonB-dependent receptor, plug domain"/>
    <property type="match status" value="1"/>
</dbReference>
<dbReference type="InterPro" id="IPR036942">
    <property type="entry name" value="Beta-barrel_TonB_sf"/>
</dbReference>
<keyword evidence="10 12" id="KW-0472">Membrane</keyword>
<proteinExistence type="inferred from homology"/>
<accession>A0A9X2XUY5</accession>
<evidence type="ECO:0000256" key="13">
    <source>
        <dbReference type="RuleBase" id="RU003357"/>
    </source>
</evidence>
<dbReference type="GO" id="GO:0015344">
    <property type="term" value="F:siderophore uptake transmembrane transporter activity"/>
    <property type="evidence" value="ECO:0007669"/>
    <property type="project" value="TreeGrafter"/>
</dbReference>
<dbReference type="PANTHER" id="PTHR32552:SF89">
    <property type="entry name" value="CATECHOLATE SIDEROPHORE RECEPTOR FIU"/>
    <property type="match status" value="1"/>
</dbReference>
<evidence type="ECO:0000256" key="5">
    <source>
        <dbReference type="ARBA" id="ARBA00022692"/>
    </source>
</evidence>
<dbReference type="AlphaFoldDB" id="A0A9X2XUY5"/>
<name>A0A9X2XUY5_9BACT</name>
<dbReference type="SUPFAM" id="SSF49464">
    <property type="entry name" value="Carboxypeptidase regulatory domain-like"/>
    <property type="match status" value="1"/>
</dbReference>
<keyword evidence="4" id="KW-0410">Iron transport</keyword>
<dbReference type="EMBL" id="JAOTIF010000007">
    <property type="protein sequence ID" value="MCU7549769.1"/>
    <property type="molecule type" value="Genomic_DNA"/>
</dbReference>
<feature type="domain" description="TonB-dependent receptor plug" evidence="16">
    <location>
        <begin position="117"/>
        <end position="235"/>
    </location>
</feature>
<dbReference type="GO" id="GO:0009279">
    <property type="term" value="C:cell outer membrane"/>
    <property type="evidence" value="ECO:0007669"/>
    <property type="project" value="UniProtKB-SubCell"/>
</dbReference>
<dbReference type="InterPro" id="IPR008969">
    <property type="entry name" value="CarboxyPept-like_regulatory"/>
</dbReference>
<comment type="similarity">
    <text evidence="12 13">Belongs to the TonB-dependent receptor family.</text>
</comment>
<dbReference type="InterPro" id="IPR037066">
    <property type="entry name" value="Plug_dom_sf"/>
</dbReference>
<evidence type="ECO:0000259" key="15">
    <source>
        <dbReference type="Pfam" id="PF00593"/>
    </source>
</evidence>
<dbReference type="PROSITE" id="PS52016">
    <property type="entry name" value="TONB_DEPENDENT_REC_3"/>
    <property type="match status" value="1"/>
</dbReference>
<dbReference type="InterPro" id="IPR039426">
    <property type="entry name" value="TonB-dep_rcpt-like"/>
</dbReference>
<keyword evidence="3 12" id="KW-1134">Transmembrane beta strand</keyword>
<reference evidence="17" key="2">
    <citation type="submission" date="2023-04" db="EMBL/GenBank/DDBJ databases">
        <title>Paracnuella aquatica gen. nov., sp. nov., a member of the family Chitinophagaceae isolated from a hot spring.</title>
        <authorList>
            <person name="Wang C."/>
        </authorList>
    </citation>
    <scope>NUCLEOTIDE SEQUENCE</scope>
    <source>
        <strain evidence="17">LB-8</strain>
    </source>
</reference>
<evidence type="ECO:0000259" key="16">
    <source>
        <dbReference type="Pfam" id="PF07715"/>
    </source>
</evidence>
<evidence type="ECO:0000256" key="1">
    <source>
        <dbReference type="ARBA" id="ARBA00004571"/>
    </source>
</evidence>
<evidence type="ECO:0000313" key="17">
    <source>
        <dbReference type="EMBL" id="MCU7549769.1"/>
    </source>
</evidence>
<evidence type="ECO:0000256" key="9">
    <source>
        <dbReference type="ARBA" id="ARBA00023077"/>
    </source>
</evidence>
<evidence type="ECO:0000256" key="8">
    <source>
        <dbReference type="ARBA" id="ARBA00023065"/>
    </source>
</evidence>
<keyword evidence="9 13" id="KW-0798">TonB box</keyword>
<dbReference type="SUPFAM" id="SSF56935">
    <property type="entry name" value="Porins"/>
    <property type="match status" value="1"/>
</dbReference>
<evidence type="ECO:0000256" key="14">
    <source>
        <dbReference type="SAM" id="SignalP"/>
    </source>
</evidence>
<dbReference type="Pfam" id="PF13715">
    <property type="entry name" value="CarbopepD_reg_2"/>
    <property type="match status" value="1"/>
</dbReference>
<sequence length="947" mass="103545">MKKCKLLLVIVMTFFFSMSTLAQMKISGKVTEAATGKPLSGTTVTIKGTTRGTSTNTDGDYAIEVSSMEAVLVFSYTGYGTLERKVGTNTVLNIALIETAASLQDVVVTGVFDSRRKLEASVSISTLNAQQIERQAPNSGADLLRKVPGVFVNSAKGEVRTDVYTRGLANRPSYNDDVSGLYYVSLQEDGLPLSNVYINSYTHDLFLRADATLNRLEAVRGGTASIAGANAPGGIFNYLSKTGGSKFSGVVKEKLGLEGDGRNFYHRTDLNVGGPISKNGWYYNIGGFYRHAKGARDVGYPLNYGGQVKANIQKKYAGGSVTFYAKYLNDHNGTFLNLIGRNFDHPELAPGIKKTDAFILPAEASVSSKLGDGVPISFDPKDLNHSREFAIGADWKHTFGHGFTLQNNAKFSAKRLTLNITQATSPTLLTDLIPNAVAGTIGMGTITYKDNITKQPLAVVQASVSQTGPPSWTVVSNNMPSQDILKNGMLYQAAVHGEPKINEFLDQLVLTKKAKNISYNLGAFIGLSNLPRYSGGIVGTAFTTLENRPRMMDITYQNAFLGGATQQITSPEGYFKTGGVFGYNDFEYKKTNLAPFLAFNWQITPKLNFDLGVRYEHTISEGTNYIRVPNNGSDGGLDGNPLTTYDNNYYKNPLAIPYKFTTNTWSYSGAFNYLLADNQSIYVRYSEGRKAPEANLFQSIDAPEKVALTNPAVQNVTQVELGYKYKSSKIDLAITPYYSLLSNIFTGFTSLDSAGKLYSLTPYYNKLRSIGVEAEATIYLSNHFNTRVAATFQNATFPQYKISTSGATSSKSDDSTLDYSGNQADLSPDVILNITPTYSTEKFYAFLSYQYTGKRWANVPNAFQLPSFSLFDLGIGYNVTKRLSLNANINNLFNSFGVMTWGAPGGFPAVYNLSEFTKEKVEANKDALFPIGGTQPRAYFLTATYKF</sequence>
<evidence type="ECO:0000256" key="4">
    <source>
        <dbReference type="ARBA" id="ARBA00022496"/>
    </source>
</evidence>
<evidence type="ECO:0000256" key="10">
    <source>
        <dbReference type="ARBA" id="ARBA00023136"/>
    </source>
</evidence>
<dbReference type="PANTHER" id="PTHR32552">
    <property type="entry name" value="FERRICHROME IRON RECEPTOR-RELATED"/>
    <property type="match status" value="1"/>
</dbReference>
<keyword evidence="18" id="KW-1185">Reference proteome</keyword>
<keyword evidence="7" id="KW-0408">Iron</keyword>
<dbReference type="RefSeq" id="WP_279297208.1">
    <property type="nucleotide sequence ID" value="NZ_JAOTIF010000007.1"/>
</dbReference>
<feature type="signal peptide" evidence="14">
    <location>
        <begin position="1"/>
        <end position="22"/>
    </location>
</feature>
<keyword evidence="6 14" id="KW-0732">Signal</keyword>
<evidence type="ECO:0000256" key="3">
    <source>
        <dbReference type="ARBA" id="ARBA00022452"/>
    </source>
</evidence>
<dbReference type="Gene3D" id="2.60.40.1120">
    <property type="entry name" value="Carboxypeptidase-like, regulatory domain"/>
    <property type="match status" value="1"/>
</dbReference>
<evidence type="ECO:0000256" key="11">
    <source>
        <dbReference type="ARBA" id="ARBA00023237"/>
    </source>
</evidence>
<keyword evidence="17" id="KW-0675">Receptor</keyword>
<keyword evidence="11 12" id="KW-0998">Cell outer membrane</keyword>